<reference evidence="1 2" key="1">
    <citation type="journal article" date="2015" name="Genome Announc.">
        <title>Expanding the biotechnology potential of lactobacilli through comparative genomics of 213 strains and associated genera.</title>
        <authorList>
            <person name="Sun Z."/>
            <person name="Harris H.M."/>
            <person name="McCann A."/>
            <person name="Guo C."/>
            <person name="Argimon S."/>
            <person name="Zhang W."/>
            <person name="Yang X."/>
            <person name="Jeffery I.B."/>
            <person name="Cooney J.C."/>
            <person name="Kagawa T.F."/>
            <person name="Liu W."/>
            <person name="Song Y."/>
            <person name="Salvetti E."/>
            <person name="Wrobel A."/>
            <person name="Rasinkangas P."/>
            <person name="Parkhill J."/>
            <person name="Rea M.C."/>
            <person name="O'Sullivan O."/>
            <person name="Ritari J."/>
            <person name="Douillard F.P."/>
            <person name="Paul Ross R."/>
            <person name="Yang R."/>
            <person name="Briner A.E."/>
            <person name="Felis G.E."/>
            <person name="de Vos W.M."/>
            <person name="Barrangou R."/>
            <person name="Klaenhammer T.R."/>
            <person name="Caufield P.W."/>
            <person name="Cui Y."/>
            <person name="Zhang H."/>
            <person name="O'Toole P.W."/>
        </authorList>
    </citation>
    <scope>NUCLEOTIDE SEQUENCE [LARGE SCALE GENOMIC DNA]</scope>
    <source>
        <strain evidence="1 2">ATCC 27304</strain>
    </source>
</reference>
<dbReference type="AlphaFoldDB" id="A0A0R2G130"/>
<protein>
    <submittedName>
        <fullName evidence="1">Uncharacterized protein</fullName>
    </submittedName>
</protein>
<name>A0A0R2G130_9LACO</name>
<dbReference type="EMBL" id="JQAR01000005">
    <property type="protein sequence ID" value="KRN31114.1"/>
    <property type="molecule type" value="Genomic_DNA"/>
</dbReference>
<accession>A0A0R2G130</accession>
<evidence type="ECO:0000313" key="2">
    <source>
        <dbReference type="Proteomes" id="UP000051727"/>
    </source>
</evidence>
<evidence type="ECO:0000313" key="1">
    <source>
        <dbReference type="EMBL" id="KRN31114.1"/>
    </source>
</evidence>
<sequence length="71" mass="8116">MIDIKNGYSAYAVDAKSRLKFKMFGAKTGIPIEVIVPRKHDFRLRVLGLTTKFEEQVFNNFDYTVMDLIGG</sequence>
<dbReference type="Proteomes" id="UP000051727">
    <property type="component" value="Unassembled WGS sequence"/>
</dbReference>
<dbReference type="STRING" id="1618.IV36_GL001921"/>
<dbReference type="PATRIC" id="fig|1618.3.peg.1960"/>
<proteinExistence type="predicted"/>
<comment type="caution">
    <text evidence="1">The sequence shown here is derived from an EMBL/GenBank/DDBJ whole genome shotgun (WGS) entry which is preliminary data.</text>
</comment>
<organism evidence="1 2">
    <name type="scientific">Liquorilactobacillus mali</name>
    <dbReference type="NCBI Taxonomy" id="1618"/>
    <lineage>
        <taxon>Bacteria</taxon>
        <taxon>Bacillati</taxon>
        <taxon>Bacillota</taxon>
        <taxon>Bacilli</taxon>
        <taxon>Lactobacillales</taxon>
        <taxon>Lactobacillaceae</taxon>
        <taxon>Liquorilactobacillus</taxon>
    </lineage>
</organism>
<gene>
    <name evidence="1" type="ORF">IV36_GL001921</name>
</gene>